<dbReference type="AlphaFoldDB" id="A0A7W8IEA4"/>
<feature type="domain" description="Methyltransferase type 11" evidence="3">
    <location>
        <begin position="67"/>
        <end position="159"/>
    </location>
</feature>
<sequence length="664" mass="72699">MGEQLYQATQAKAGKPVRIAECGTKTENEHAFAAWAKVYDKQPNPLLALEERYFAHLLPHTKDRHVLDVGCGSGRWLSRFVHGEPASLHGLDSSSEMIDIAARKELSDTELIHAALPIIPIASGSKDLVLASFVLSYVEDLELCASELARVIRPGGDLFLSDMHPGTAATLGWKRGFDTPVQTYRLKAHTRPLTDLISTFVAHGFAIVVCLEPPFDESDHELFMTAGKEAAWQQAAGNPAIYLLHLRRMSASSPAIREYEDLHLRGAQCVLGAHESLATSVTVDSGLVASIATETAQTASRNGTNQIDLTGYLVFPGLVNAHDHLEFALFPRLGSPPYENATEWALDIQVKEAEKIALHKKVPKDVRLWWGGIRNLLCGVTTVCQHNPVDPLLLTRDFPIRVITNYGWDHSLAFAKDIRSALEDTPANAPFLIHACEGVDHVAAEELYILDAVGAIEERTVLIHGLALDAKGAALLNERRSALVICPSSNSFLFEKALTRELLHSIERLGLGSDSPLTSNGDLLDEIRFTRWACDLNDDRLFSMVTDEAAQLLRLQGGEGSLREGAVADLIAVTQRAGSPAHILSELSWRDVELVIVGGLVQLASSEIFDRLTAQMRRALVPLMIEKEVRWLRAPATVLLEATENVLGDGNVRVGGLRVSRMQV</sequence>
<dbReference type="InterPro" id="IPR029063">
    <property type="entry name" value="SAM-dependent_MTases_sf"/>
</dbReference>
<dbReference type="Pfam" id="PF08241">
    <property type="entry name" value="Methyltransf_11"/>
    <property type="match status" value="1"/>
</dbReference>
<dbReference type="Gene3D" id="3.40.50.150">
    <property type="entry name" value="Vaccinia Virus protein VP39"/>
    <property type="match status" value="1"/>
</dbReference>
<protein>
    <submittedName>
        <fullName evidence="4">Cytosine/adenosine deaminase-related metal-dependent hydrolase/ubiquinone/menaquinone biosynthesis C-methylase UbiE</fullName>
    </submittedName>
</protein>
<reference evidence="4" key="1">
    <citation type="submission" date="2020-08" db="EMBL/GenBank/DDBJ databases">
        <title>Genomic Encyclopedia of Type Strains, Phase IV (KMG-V): Genome sequencing to study the core and pangenomes of soil and plant-associated prokaryotes.</title>
        <authorList>
            <person name="Whitman W."/>
        </authorList>
    </citation>
    <scope>NUCLEOTIDE SEQUENCE [LARGE SCALE GENOMIC DNA]</scope>
    <source>
        <strain evidence="4">M8UP27</strain>
    </source>
</reference>
<dbReference type="Gene3D" id="3.20.20.140">
    <property type="entry name" value="Metal-dependent hydrolases"/>
    <property type="match status" value="2"/>
</dbReference>
<organism evidence="4 5">
    <name type="scientific">Tunturiibacter empetritectus</name>
    <dbReference type="NCBI Taxonomy" id="3069691"/>
    <lineage>
        <taxon>Bacteria</taxon>
        <taxon>Pseudomonadati</taxon>
        <taxon>Acidobacteriota</taxon>
        <taxon>Terriglobia</taxon>
        <taxon>Terriglobales</taxon>
        <taxon>Acidobacteriaceae</taxon>
        <taxon>Tunturiibacter</taxon>
    </lineage>
</organism>
<dbReference type="Proteomes" id="UP000568106">
    <property type="component" value="Unassembled WGS sequence"/>
</dbReference>
<evidence type="ECO:0000256" key="1">
    <source>
        <dbReference type="ARBA" id="ARBA00022801"/>
    </source>
</evidence>
<dbReference type="InterPro" id="IPR032466">
    <property type="entry name" value="Metal_Hydrolase"/>
</dbReference>
<dbReference type="Pfam" id="PF01979">
    <property type="entry name" value="Amidohydro_1"/>
    <property type="match status" value="1"/>
</dbReference>
<comment type="caution">
    <text evidence="4">The sequence shown here is derived from an EMBL/GenBank/DDBJ whole genome shotgun (WGS) entry which is preliminary data.</text>
</comment>
<dbReference type="Gene3D" id="2.30.40.10">
    <property type="entry name" value="Urease, subunit C, domain 1"/>
    <property type="match status" value="1"/>
</dbReference>
<dbReference type="InterPro" id="IPR006680">
    <property type="entry name" value="Amidohydro-rel"/>
</dbReference>
<dbReference type="InterPro" id="IPR050287">
    <property type="entry name" value="MTA/SAH_deaminase"/>
</dbReference>
<dbReference type="PANTHER" id="PTHR43794:SF11">
    <property type="entry name" value="AMIDOHYDROLASE-RELATED DOMAIN-CONTAINING PROTEIN"/>
    <property type="match status" value="1"/>
</dbReference>
<keyword evidence="1 4" id="KW-0378">Hydrolase</keyword>
<dbReference type="GO" id="GO:0016810">
    <property type="term" value="F:hydrolase activity, acting on carbon-nitrogen (but not peptide) bonds"/>
    <property type="evidence" value="ECO:0007669"/>
    <property type="project" value="InterPro"/>
</dbReference>
<dbReference type="CDD" id="cd02440">
    <property type="entry name" value="AdoMet_MTases"/>
    <property type="match status" value="1"/>
</dbReference>
<accession>A0A7W8IEA4</accession>
<dbReference type="SUPFAM" id="SSF51556">
    <property type="entry name" value="Metallo-dependent hydrolases"/>
    <property type="match status" value="1"/>
</dbReference>
<dbReference type="SUPFAM" id="SSF53335">
    <property type="entry name" value="S-adenosyl-L-methionine-dependent methyltransferases"/>
    <property type="match status" value="1"/>
</dbReference>
<dbReference type="PANTHER" id="PTHR43794">
    <property type="entry name" value="AMINOHYDROLASE SSNA-RELATED"/>
    <property type="match status" value="1"/>
</dbReference>
<gene>
    <name evidence="4" type="ORF">HDF09_000207</name>
</gene>
<evidence type="ECO:0000259" key="2">
    <source>
        <dbReference type="Pfam" id="PF01979"/>
    </source>
</evidence>
<dbReference type="SUPFAM" id="SSF51338">
    <property type="entry name" value="Composite domain of metallo-dependent hydrolases"/>
    <property type="match status" value="1"/>
</dbReference>
<evidence type="ECO:0000313" key="4">
    <source>
        <dbReference type="EMBL" id="MBB5315557.1"/>
    </source>
</evidence>
<feature type="domain" description="Amidohydrolase-related" evidence="2">
    <location>
        <begin position="447"/>
        <end position="599"/>
    </location>
</feature>
<keyword evidence="5" id="KW-1185">Reference proteome</keyword>
<proteinExistence type="predicted"/>
<dbReference type="InterPro" id="IPR011059">
    <property type="entry name" value="Metal-dep_hydrolase_composite"/>
</dbReference>
<dbReference type="InterPro" id="IPR013216">
    <property type="entry name" value="Methyltransf_11"/>
</dbReference>
<evidence type="ECO:0000313" key="5">
    <source>
        <dbReference type="Proteomes" id="UP000568106"/>
    </source>
</evidence>
<dbReference type="GO" id="GO:0032259">
    <property type="term" value="P:methylation"/>
    <property type="evidence" value="ECO:0007669"/>
    <property type="project" value="UniProtKB-KW"/>
</dbReference>
<dbReference type="EMBL" id="JACHDY010000001">
    <property type="protein sequence ID" value="MBB5315557.1"/>
    <property type="molecule type" value="Genomic_DNA"/>
</dbReference>
<evidence type="ECO:0000259" key="3">
    <source>
        <dbReference type="Pfam" id="PF08241"/>
    </source>
</evidence>
<name>A0A7W8IEA4_9BACT</name>
<dbReference type="GO" id="GO:0008757">
    <property type="term" value="F:S-adenosylmethionine-dependent methyltransferase activity"/>
    <property type="evidence" value="ECO:0007669"/>
    <property type="project" value="InterPro"/>
</dbReference>